<dbReference type="PANTHER" id="PTHR16222">
    <property type="entry name" value="ADP-RIBOSYLGLYCOHYDROLASE"/>
    <property type="match status" value="1"/>
</dbReference>
<proteinExistence type="inferred from homology"/>
<evidence type="ECO:0000313" key="3">
    <source>
        <dbReference type="EMBL" id="UYQ94712.1"/>
    </source>
</evidence>
<dbReference type="EMBL" id="CP107006">
    <property type="protein sequence ID" value="UYQ94712.1"/>
    <property type="molecule type" value="Genomic_DNA"/>
</dbReference>
<evidence type="ECO:0000256" key="1">
    <source>
        <dbReference type="ARBA" id="ARBA00010702"/>
    </source>
</evidence>
<keyword evidence="4" id="KW-1185">Reference proteome</keyword>
<dbReference type="InterPro" id="IPR036705">
    <property type="entry name" value="Ribosyl_crysJ1_sf"/>
</dbReference>
<accession>A0ABY6J8S2</accession>
<dbReference type="InterPro" id="IPR050792">
    <property type="entry name" value="ADP-ribosylglycohydrolase"/>
</dbReference>
<dbReference type="SUPFAM" id="SSF101478">
    <property type="entry name" value="ADP-ribosylglycohydrolase"/>
    <property type="match status" value="1"/>
</dbReference>
<organism evidence="3 4">
    <name type="scientific">Chitinophaga horti</name>
    <dbReference type="NCBI Taxonomy" id="2920382"/>
    <lineage>
        <taxon>Bacteria</taxon>
        <taxon>Pseudomonadati</taxon>
        <taxon>Bacteroidota</taxon>
        <taxon>Chitinophagia</taxon>
        <taxon>Chitinophagales</taxon>
        <taxon>Chitinophagaceae</taxon>
        <taxon>Chitinophaga</taxon>
    </lineage>
</organism>
<dbReference type="Proteomes" id="UP001162741">
    <property type="component" value="Chromosome"/>
</dbReference>
<dbReference type="Pfam" id="PF03747">
    <property type="entry name" value="ADP_ribosyl_GH"/>
    <property type="match status" value="1"/>
</dbReference>
<dbReference type="RefSeq" id="WP_264282564.1">
    <property type="nucleotide sequence ID" value="NZ_CP107006.1"/>
</dbReference>
<reference evidence="3" key="1">
    <citation type="submission" date="2022-10" db="EMBL/GenBank/DDBJ databases">
        <title>Chitinophaga sp. nov., isolated from soil.</title>
        <authorList>
            <person name="Jeon C.O."/>
        </authorList>
    </citation>
    <scope>NUCLEOTIDE SEQUENCE</scope>
    <source>
        <strain evidence="3">R8</strain>
    </source>
</reference>
<dbReference type="InterPro" id="IPR005502">
    <property type="entry name" value="Ribosyl_crysJ1"/>
</dbReference>
<name>A0ABY6J8S2_9BACT</name>
<comment type="similarity">
    <text evidence="1">Belongs to the ADP-ribosylglycohydrolase family.</text>
</comment>
<evidence type="ECO:0000256" key="2">
    <source>
        <dbReference type="ARBA" id="ARBA00022801"/>
    </source>
</evidence>
<sequence length="312" mass="34423">MDHIYKAALFGVAAGDALGVPVEFTSRESLKSNPVTDMRAFGTHRQPAGTFSDDGSLTFCLAASMAEGFSLEDTAQRFIQWSRNGYWAAHGEVFDIGNTTRIAIDRLARGIQPDLAGGFGSEDNGNGSLMRILPLVFHIRHLPVEERYALTKQVSAITHGHIRSVIACFYYLEFARQLLDGVDKFQAYKRVEDIVKSYLQQLRINQEEVKIFSRLLNEEIWHIPEIAIQSGGYVVHSLEASIWCLLNNDNFSDTVLQAVNLGSDTDTTGAIAGGLAGLLYGFEAIPSDWVNAMARKDDIMALAEQLAVRYGA</sequence>
<gene>
    <name evidence="3" type="ORF">MKQ68_06360</name>
</gene>
<dbReference type="PANTHER" id="PTHR16222:SF24">
    <property type="entry name" value="ADP-RIBOSYLHYDROLASE ARH3"/>
    <property type="match status" value="1"/>
</dbReference>
<dbReference type="Gene3D" id="1.10.4080.10">
    <property type="entry name" value="ADP-ribosylation/Crystallin J1"/>
    <property type="match status" value="1"/>
</dbReference>
<keyword evidence="2" id="KW-0378">Hydrolase</keyword>
<evidence type="ECO:0000313" key="4">
    <source>
        <dbReference type="Proteomes" id="UP001162741"/>
    </source>
</evidence>
<protein>
    <submittedName>
        <fullName evidence="3">ADP-ribosylglycohydrolase family protein</fullName>
    </submittedName>
</protein>